<dbReference type="PANTHER" id="PTHR37419">
    <property type="entry name" value="SERINE/THREONINE-PROTEIN KINASE TOXIN HIPA"/>
    <property type="match status" value="1"/>
</dbReference>
<reference evidence="4" key="1">
    <citation type="submission" date="2018-06" db="EMBL/GenBank/DDBJ databases">
        <authorList>
            <person name="Zhirakovskaya E."/>
        </authorList>
    </citation>
    <scope>NUCLEOTIDE SEQUENCE</scope>
</reference>
<dbReference type="GO" id="GO:0004674">
    <property type="term" value="F:protein serine/threonine kinase activity"/>
    <property type="evidence" value="ECO:0007669"/>
    <property type="project" value="TreeGrafter"/>
</dbReference>
<dbReference type="InterPro" id="IPR052028">
    <property type="entry name" value="HipA_Ser/Thr_kinase"/>
</dbReference>
<gene>
    <name evidence="4" type="ORF">MNBD_GAMMA06-939</name>
</gene>
<keyword evidence="1" id="KW-0808">Transferase</keyword>
<evidence type="ECO:0000256" key="2">
    <source>
        <dbReference type="ARBA" id="ARBA00022777"/>
    </source>
</evidence>
<accession>A0A3B0X3V0</accession>
<protein>
    <recommendedName>
        <fullName evidence="3">HipA-like C-terminal domain-containing protein</fullName>
    </recommendedName>
</protein>
<feature type="domain" description="HipA-like C-terminal" evidence="3">
    <location>
        <begin position="184"/>
        <end position="421"/>
    </location>
</feature>
<dbReference type="InterPro" id="IPR012893">
    <property type="entry name" value="HipA-like_C"/>
</dbReference>
<evidence type="ECO:0000256" key="1">
    <source>
        <dbReference type="ARBA" id="ARBA00022679"/>
    </source>
</evidence>
<dbReference type="AlphaFoldDB" id="A0A3B0X3V0"/>
<evidence type="ECO:0000259" key="3">
    <source>
        <dbReference type="Pfam" id="PF07804"/>
    </source>
</evidence>
<evidence type="ECO:0000313" key="4">
    <source>
        <dbReference type="EMBL" id="VAW51346.1"/>
    </source>
</evidence>
<sequence>MSIDKEAVIWTRLGGTPNRMGRLYVTDKECRFTYDEHYLQQNLPGLGLVYAPEFYGTSSISRERKKPFDLFPPIQSLIPPRQTDNFQRNLALKYLQSKQDQQFSGLDMASFDADWEILKISGHGGIGHLDVFENNATAENWYGNTPRHELMEITDELGFSLKQFMTWFEEDIEVFIQTVGPTPSVGGAIPKLLLSIPESGWDGRIGLPTRQKTPGIIDVVLKFEQTTRYPGITELEMLTLEMHREAGFDVPRYWPCFFKGMPALAIERFDRDENNTPLCSETLYSILASGIPLNNHYDYRYDLIAQAIDVSPVEFISNTADAKQHLFKRLLMALLTGNGDLHLENLSVTCSNDIKNFSKIYDPAPMRAYAQHDMLSVMPFGEYGETPDGSDDTITLKQAVERFAKSCGLNKVQTEDFIEEALLQTREFNSRVGKLETVPDENKERLIKQIERVRENLQP</sequence>
<name>A0A3B0X3V0_9ZZZZ</name>
<proteinExistence type="predicted"/>
<organism evidence="4">
    <name type="scientific">hydrothermal vent metagenome</name>
    <dbReference type="NCBI Taxonomy" id="652676"/>
    <lineage>
        <taxon>unclassified sequences</taxon>
        <taxon>metagenomes</taxon>
        <taxon>ecological metagenomes</taxon>
    </lineage>
</organism>
<dbReference type="GO" id="GO:0005829">
    <property type="term" value="C:cytosol"/>
    <property type="evidence" value="ECO:0007669"/>
    <property type="project" value="TreeGrafter"/>
</dbReference>
<dbReference type="EMBL" id="UOFD01000028">
    <property type="protein sequence ID" value="VAW51346.1"/>
    <property type="molecule type" value="Genomic_DNA"/>
</dbReference>
<dbReference type="Pfam" id="PF07804">
    <property type="entry name" value="HipA_C"/>
    <property type="match status" value="1"/>
</dbReference>
<keyword evidence="2" id="KW-0418">Kinase</keyword>